<reference evidence="1" key="1">
    <citation type="submission" date="2005-08" db="EMBL/GenBank/DDBJ databases">
        <title>Complete sequence of Chlorobium chlorochromatii CaD3.</title>
        <authorList>
            <person name="Copeland A."/>
            <person name="Lucas S."/>
            <person name="Lapidus A."/>
            <person name="Barry K."/>
            <person name="Detter J.C."/>
            <person name="Glavina T."/>
            <person name="Hammon N."/>
            <person name="Israni S."/>
            <person name="Pitluck S."/>
            <person name="Bryant D."/>
            <person name="Schmutz J."/>
            <person name="Larimer F."/>
            <person name="Land M."/>
            <person name="Kyrpides N."/>
            <person name="Ivanova N."/>
            <person name="Richardson P."/>
        </authorList>
    </citation>
    <scope>NUCLEOTIDE SEQUENCE [LARGE SCALE GENOMIC DNA]</scope>
    <source>
        <strain evidence="1">CaD3</strain>
    </source>
</reference>
<gene>
    <name evidence="1" type="ordered locus">Cag_1917</name>
</gene>
<organism evidence="1">
    <name type="scientific">Chlorobium chlorochromatii (strain CaD3)</name>
    <dbReference type="NCBI Taxonomy" id="340177"/>
    <lineage>
        <taxon>Bacteria</taxon>
        <taxon>Pseudomonadati</taxon>
        <taxon>Chlorobiota</taxon>
        <taxon>Chlorobiia</taxon>
        <taxon>Chlorobiales</taxon>
        <taxon>Chlorobiaceae</taxon>
        <taxon>Chlorobium/Pelodictyon group</taxon>
        <taxon>Chlorobium</taxon>
    </lineage>
</organism>
<evidence type="ECO:0000313" key="1">
    <source>
        <dbReference type="EMBL" id="ABB29165.1"/>
    </source>
</evidence>
<dbReference type="AlphaFoldDB" id="Q3APB0"/>
<dbReference type="HOGENOM" id="CLU_2449239_0_0_10"/>
<dbReference type="KEGG" id="cch:Cag_1917"/>
<proteinExistence type="predicted"/>
<accession>Q3APB0</accession>
<dbReference type="EMBL" id="CP000108">
    <property type="protein sequence ID" value="ABB29165.1"/>
    <property type="molecule type" value="Genomic_DNA"/>
</dbReference>
<sequence length="89" mass="10315">MDFGWLSIHTSVAEAWSLILRNARSKTPESIYRNLNFQDARISRIFCVGAKTYVFTCLLRILGNRKGLYLHCKRNHGSDFSGNMRFNTK</sequence>
<name>Q3APB0_CHLCH</name>
<protein>
    <submittedName>
        <fullName evidence="1">Uncharacterized protein</fullName>
    </submittedName>
</protein>